<reference evidence="2" key="1">
    <citation type="journal article" date="2015" name="Nature">
        <title>Complex archaea that bridge the gap between prokaryotes and eukaryotes.</title>
        <authorList>
            <person name="Spang A."/>
            <person name="Saw J.H."/>
            <person name="Jorgensen S.L."/>
            <person name="Zaremba-Niedzwiedzka K."/>
            <person name="Martijn J."/>
            <person name="Lind A.E."/>
            <person name="van Eijk R."/>
            <person name="Schleper C."/>
            <person name="Guy L."/>
            <person name="Ettema T.J."/>
        </authorList>
    </citation>
    <scope>NUCLEOTIDE SEQUENCE</scope>
</reference>
<sequence length="161" mass="18568">MSKPTPKDKDKKTPPEEIDTGAIKVEFDWGESKVDDGIKKAFQEMQNQNKEQFTLIKQQNQLIQDMNTKSAMEDYETERKSLLETLEAAKPGMAEKYKDEKDLGLIKNAIKVLSELKKGDEFEEVEGRKKDLKDDDILTQHWRPPGTTKPTSKLHDYMPPK</sequence>
<gene>
    <name evidence="2" type="ORF">LCGC14_1107310</name>
</gene>
<feature type="compositionally biased region" description="Basic and acidic residues" evidence="1">
    <location>
        <begin position="121"/>
        <end position="138"/>
    </location>
</feature>
<feature type="region of interest" description="Disordered" evidence="1">
    <location>
        <begin position="121"/>
        <end position="161"/>
    </location>
</feature>
<dbReference type="EMBL" id="LAZR01005029">
    <property type="protein sequence ID" value="KKN03467.1"/>
    <property type="molecule type" value="Genomic_DNA"/>
</dbReference>
<evidence type="ECO:0000313" key="2">
    <source>
        <dbReference type="EMBL" id="KKN03467.1"/>
    </source>
</evidence>
<dbReference type="AlphaFoldDB" id="A0A0F9MVM4"/>
<name>A0A0F9MVM4_9ZZZZ</name>
<accession>A0A0F9MVM4</accession>
<organism evidence="2">
    <name type="scientific">marine sediment metagenome</name>
    <dbReference type="NCBI Taxonomy" id="412755"/>
    <lineage>
        <taxon>unclassified sequences</taxon>
        <taxon>metagenomes</taxon>
        <taxon>ecological metagenomes</taxon>
    </lineage>
</organism>
<feature type="region of interest" description="Disordered" evidence="1">
    <location>
        <begin position="1"/>
        <end position="21"/>
    </location>
</feature>
<protein>
    <submittedName>
        <fullName evidence="2">Uncharacterized protein</fullName>
    </submittedName>
</protein>
<comment type="caution">
    <text evidence="2">The sequence shown here is derived from an EMBL/GenBank/DDBJ whole genome shotgun (WGS) entry which is preliminary data.</text>
</comment>
<proteinExistence type="predicted"/>
<evidence type="ECO:0000256" key="1">
    <source>
        <dbReference type="SAM" id="MobiDB-lite"/>
    </source>
</evidence>
<feature type="compositionally biased region" description="Basic and acidic residues" evidence="1">
    <location>
        <begin position="1"/>
        <end position="15"/>
    </location>
</feature>